<dbReference type="EMBL" id="MT993629">
    <property type="protein sequence ID" value="QOV05659.1"/>
    <property type="molecule type" value="Genomic_DNA"/>
</dbReference>
<protein>
    <recommendedName>
        <fullName evidence="1">DUF6884 domain-containing protein</fullName>
    </recommendedName>
</protein>
<name>A0A7M2QPH8_9ZZZZ</name>
<evidence type="ECO:0000313" key="2">
    <source>
        <dbReference type="EMBL" id="QOV05659.1"/>
    </source>
</evidence>
<reference evidence="2" key="1">
    <citation type="submission" date="2020-09" db="EMBL/GenBank/DDBJ databases">
        <authorList>
            <person name="Eze J.U."/>
            <person name="Rahube T.O."/>
        </authorList>
    </citation>
    <scope>NUCLEOTIDE SEQUENCE</scope>
</reference>
<feature type="domain" description="DUF6884" evidence="1">
    <location>
        <begin position="1"/>
        <end position="67"/>
    </location>
</feature>
<organism evidence="2">
    <name type="scientific">feces metagenome</name>
    <dbReference type="NCBI Taxonomy" id="1861841"/>
    <lineage>
        <taxon>unclassified sequences</taxon>
        <taxon>metagenomes</taxon>
        <taxon>organismal metagenomes</taxon>
    </lineage>
</organism>
<dbReference type="Pfam" id="PF21818">
    <property type="entry name" value="DUF6884"/>
    <property type="match status" value="1"/>
</dbReference>
<sequence>MACSATKGRQAAPAIDLYQGVMYSTFRANVPPARPAFVILSARHGFIESGRVIEPYEQRMTEARADEMIAELPGFDSIEWPTGIRSILLAGGKTYQRVMRAAIKRRIELGLLNSDVIIEQTSGGIGYQRAQLGAYLRNLEDLTVNHGQEPTKYYNVRLTDKGLKASMPENAMTKATEQRDPRSLNALKEASPATAQIQMRVTPDRKNRYVRQAQAEGLKLTDWIQKHMDRVCKEAGQPDTTMYRENGDNNEQE</sequence>
<evidence type="ECO:0000259" key="1">
    <source>
        <dbReference type="Pfam" id="PF21818"/>
    </source>
</evidence>
<proteinExistence type="predicted"/>
<accession>A0A7M2QPH8</accession>
<dbReference type="AlphaFoldDB" id="A0A7M2QPH8"/>
<dbReference type="InterPro" id="IPR049251">
    <property type="entry name" value="DUF6884"/>
</dbReference>